<evidence type="ECO:0000313" key="3">
    <source>
        <dbReference type="Proteomes" id="UP000239649"/>
    </source>
</evidence>
<organism evidence="2 3">
    <name type="scientific">Micractinium conductrix</name>
    <dbReference type="NCBI Taxonomy" id="554055"/>
    <lineage>
        <taxon>Eukaryota</taxon>
        <taxon>Viridiplantae</taxon>
        <taxon>Chlorophyta</taxon>
        <taxon>core chlorophytes</taxon>
        <taxon>Trebouxiophyceae</taxon>
        <taxon>Chlorellales</taxon>
        <taxon>Chlorellaceae</taxon>
        <taxon>Chlorella clade</taxon>
        <taxon>Micractinium</taxon>
    </lineage>
</organism>
<comment type="caution">
    <text evidence="2">The sequence shown here is derived from an EMBL/GenBank/DDBJ whole genome shotgun (WGS) entry which is preliminary data.</text>
</comment>
<accession>A0A2P6VFP1</accession>
<proteinExistence type="predicted"/>
<dbReference type="EMBL" id="LHPF02000009">
    <property type="protein sequence ID" value="PSC72897.1"/>
    <property type="molecule type" value="Genomic_DNA"/>
</dbReference>
<feature type="compositionally biased region" description="Pro residues" evidence="1">
    <location>
        <begin position="93"/>
        <end position="114"/>
    </location>
</feature>
<protein>
    <submittedName>
        <fullName evidence="2">Immunogenic secreted isoform A</fullName>
    </submittedName>
</protein>
<gene>
    <name evidence="2" type="ORF">C2E20_4000</name>
</gene>
<dbReference type="Proteomes" id="UP000239649">
    <property type="component" value="Unassembled WGS sequence"/>
</dbReference>
<keyword evidence="3" id="KW-1185">Reference proteome</keyword>
<reference evidence="2 3" key="1">
    <citation type="journal article" date="2018" name="Plant J.">
        <title>Genome sequences of Chlorella sorokiniana UTEX 1602 and Micractinium conductrix SAG 241.80: implications to maltose excretion by a green alga.</title>
        <authorList>
            <person name="Arriola M.B."/>
            <person name="Velmurugan N."/>
            <person name="Zhang Y."/>
            <person name="Plunkett M.H."/>
            <person name="Hondzo H."/>
            <person name="Barney B.M."/>
        </authorList>
    </citation>
    <scope>NUCLEOTIDE SEQUENCE [LARGE SCALE GENOMIC DNA]</scope>
    <source>
        <strain evidence="2 3">SAG 241.80</strain>
    </source>
</reference>
<name>A0A2P6VFP1_9CHLO</name>
<sequence>MTDQGCMAILPGQLDVDCGSMLQSQATTSCPQACLATLSMIGPDCRQELLACEYKLNSAQEAYGLPAFWLWRPLFGSCGLDGASGGGMQSPQPLSPPLASPQPFSPQPFIPQPFSPGLVSPSPDDADLEGPLLPSCSLTVEAAEAAGWAGACSSDHGCLSLESGTLDDNCTAVLESPPLCTDGCHAALGSVGAACRQEILAWEALYNSAARQPHRRSPPAMADADHRLHCAAAYGNVEELQACLAAGADPDVLLPLEE</sequence>
<evidence type="ECO:0000256" key="1">
    <source>
        <dbReference type="SAM" id="MobiDB-lite"/>
    </source>
</evidence>
<dbReference type="AlphaFoldDB" id="A0A2P6VFP1"/>
<evidence type="ECO:0000313" key="2">
    <source>
        <dbReference type="EMBL" id="PSC72897.1"/>
    </source>
</evidence>
<feature type="region of interest" description="Disordered" evidence="1">
    <location>
        <begin position="85"/>
        <end position="126"/>
    </location>
</feature>